<feature type="compositionally biased region" description="Basic and acidic residues" evidence="2">
    <location>
        <begin position="198"/>
        <end position="215"/>
    </location>
</feature>
<dbReference type="EMBL" id="CAJZBQ010000060">
    <property type="protein sequence ID" value="CAG9334917.1"/>
    <property type="molecule type" value="Genomic_DNA"/>
</dbReference>
<feature type="compositionally biased region" description="Basic and acidic residues" evidence="2">
    <location>
        <begin position="83"/>
        <end position="96"/>
    </location>
</feature>
<evidence type="ECO:0000256" key="2">
    <source>
        <dbReference type="SAM" id="MobiDB-lite"/>
    </source>
</evidence>
<proteinExistence type="predicted"/>
<comment type="caution">
    <text evidence="3">The sequence shown here is derived from an EMBL/GenBank/DDBJ whole genome shotgun (WGS) entry which is preliminary data.</text>
</comment>
<organism evidence="3 4">
    <name type="scientific">Blepharisma stoltei</name>
    <dbReference type="NCBI Taxonomy" id="1481888"/>
    <lineage>
        <taxon>Eukaryota</taxon>
        <taxon>Sar</taxon>
        <taxon>Alveolata</taxon>
        <taxon>Ciliophora</taxon>
        <taxon>Postciliodesmatophora</taxon>
        <taxon>Heterotrichea</taxon>
        <taxon>Heterotrichida</taxon>
        <taxon>Blepharismidae</taxon>
        <taxon>Blepharisma</taxon>
    </lineage>
</organism>
<accession>A0AAU9KAA9</accession>
<sequence>MSKSKSNSRVSRGPPKLSEDFGIRLLEKELELEKDWSIEIINQLVLMYTEIIEYYEYYKDPRYLDFQDRMHKMLVKPQAITTMREESSSPSKRQDLSKSPSPTRERQLGLKKSPSPVRERTPEAETKKEINIVHKTHIQYAIKEEEDSGSEAENESESSKINPEEENQNIEISITIMPDTEPAKSTQRRHTFSTPQPKRFENSIEQRKKESERNKSYLSAQLNQALAEPSYKLSKNLERIIHLHQTNAKVIAQKCSSDFKSQDSDLNHRLKSRKKAMLDKSTRDTSIYDSPLNKSCIDVLPNENSPPEFSLLNPMSEVNLSFNPSCEDSKHIDNLEIQLEDLMEKSFSEKASKINEIKLNYEVQIKELEGQGGFMNLIVDQMKENMKKEIQDVSKEMDTQRKEKINLLKKSFMM</sequence>
<evidence type="ECO:0000313" key="4">
    <source>
        <dbReference type="Proteomes" id="UP001162131"/>
    </source>
</evidence>
<dbReference type="Proteomes" id="UP001162131">
    <property type="component" value="Unassembled WGS sequence"/>
</dbReference>
<keyword evidence="1" id="KW-0175">Coiled coil</keyword>
<feature type="coiled-coil region" evidence="1">
    <location>
        <begin position="351"/>
        <end position="410"/>
    </location>
</feature>
<name>A0AAU9KAA9_9CILI</name>
<evidence type="ECO:0000313" key="3">
    <source>
        <dbReference type="EMBL" id="CAG9334917.1"/>
    </source>
</evidence>
<feature type="compositionally biased region" description="Acidic residues" evidence="2">
    <location>
        <begin position="144"/>
        <end position="156"/>
    </location>
</feature>
<feature type="region of interest" description="Disordered" evidence="2">
    <location>
        <begin position="80"/>
        <end position="132"/>
    </location>
</feature>
<evidence type="ECO:0000256" key="1">
    <source>
        <dbReference type="SAM" id="Coils"/>
    </source>
</evidence>
<gene>
    <name evidence="3" type="ORF">BSTOLATCC_MIC62501</name>
</gene>
<keyword evidence="4" id="KW-1185">Reference proteome</keyword>
<reference evidence="3" key="1">
    <citation type="submission" date="2021-09" db="EMBL/GenBank/DDBJ databases">
        <authorList>
            <consortium name="AG Swart"/>
            <person name="Singh M."/>
            <person name="Singh A."/>
            <person name="Seah K."/>
            <person name="Emmerich C."/>
        </authorList>
    </citation>
    <scope>NUCLEOTIDE SEQUENCE</scope>
    <source>
        <strain evidence="3">ATCC30299</strain>
    </source>
</reference>
<protein>
    <submittedName>
        <fullName evidence="3">Uncharacterized protein</fullName>
    </submittedName>
</protein>
<dbReference type="AlphaFoldDB" id="A0AAU9KAA9"/>
<feature type="region of interest" description="Disordered" evidence="2">
    <location>
        <begin position="144"/>
        <end position="216"/>
    </location>
</feature>
<feature type="compositionally biased region" description="Basic and acidic residues" evidence="2">
    <location>
        <begin position="117"/>
        <end position="132"/>
    </location>
</feature>